<dbReference type="Pfam" id="PF00682">
    <property type="entry name" value="HMGL-like"/>
    <property type="match status" value="1"/>
</dbReference>
<feature type="domain" description="Pyruvate carboxyltransferase" evidence="1">
    <location>
        <begin position="26"/>
        <end position="286"/>
    </location>
</feature>
<proteinExistence type="predicted"/>
<keyword evidence="2" id="KW-0436">Ligase</keyword>
<keyword evidence="2" id="KW-0670">Pyruvate</keyword>
<dbReference type="GO" id="GO:0006094">
    <property type="term" value="P:gluconeogenesis"/>
    <property type="evidence" value="ECO:0007669"/>
    <property type="project" value="TreeGrafter"/>
</dbReference>
<dbReference type="Gene3D" id="3.20.20.70">
    <property type="entry name" value="Aldolase class I"/>
    <property type="match status" value="1"/>
</dbReference>
<evidence type="ECO:0000259" key="1">
    <source>
        <dbReference type="PROSITE" id="PS50991"/>
    </source>
</evidence>
<dbReference type="PANTHER" id="PTHR43778:SF2">
    <property type="entry name" value="PYRUVATE CARBOXYLASE, MITOCHONDRIAL"/>
    <property type="match status" value="1"/>
</dbReference>
<dbReference type="SUPFAM" id="SSF89000">
    <property type="entry name" value="post-HMGL domain-like"/>
    <property type="match status" value="1"/>
</dbReference>
<dbReference type="AlphaFoldDB" id="A0A9D2L724"/>
<dbReference type="Proteomes" id="UP000886804">
    <property type="component" value="Unassembled WGS sequence"/>
</dbReference>
<gene>
    <name evidence="2" type="ORF">H9716_05060</name>
</gene>
<organism evidence="2 3">
    <name type="scientific">Candidatus Enterocloster faecavium</name>
    <dbReference type="NCBI Taxonomy" id="2838560"/>
    <lineage>
        <taxon>Bacteria</taxon>
        <taxon>Bacillati</taxon>
        <taxon>Bacillota</taxon>
        <taxon>Clostridia</taxon>
        <taxon>Lachnospirales</taxon>
        <taxon>Lachnospiraceae</taxon>
        <taxon>Enterocloster</taxon>
    </lineage>
</organism>
<reference evidence="2" key="2">
    <citation type="submission" date="2021-04" db="EMBL/GenBank/DDBJ databases">
        <authorList>
            <person name="Gilroy R."/>
        </authorList>
    </citation>
    <scope>NUCLEOTIDE SEQUENCE</scope>
    <source>
        <strain evidence="2">CHK188-4685</strain>
    </source>
</reference>
<dbReference type="GO" id="GO:0005737">
    <property type="term" value="C:cytoplasm"/>
    <property type="evidence" value="ECO:0007669"/>
    <property type="project" value="TreeGrafter"/>
</dbReference>
<dbReference type="InterPro" id="IPR000891">
    <property type="entry name" value="PYR_CT"/>
</dbReference>
<accession>A0A9D2L724</accession>
<dbReference type="NCBIfam" id="NF006761">
    <property type="entry name" value="PRK09282.1"/>
    <property type="match status" value="1"/>
</dbReference>
<dbReference type="GO" id="GO:0004736">
    <property type="term" value="F:pyruvate carboxylase activity"/>
    <property type="evidence" value="ECO:0007669"/>
    <property type="project" value="UniProtKB-EC"/>
</dbReference>
<reference evidence="2" key="1">
    <citation type="journal article" date="2021" name="PeerJ">
        <title>Extensive microbial diversity within the chicken gut microbiome revealed by metagenomics and culture.</title>
        <authorList>
            <person name="Gilroy R."/>
            <person name="Ravi A."/>
            <person name="Getino M."/>
            <person name="Pursley I."/>
            <person name="Horton D.L."/>
            <person name="Alikhan N.F."/>
            <person name="Baker D."/>
            <person name="Gharbi K."/>
            <person name="Hall N."/>
            <person name="Watson M."/>
            <person name="Adriaenssens E.M."/>
            <person name="Foster-Nyarko E."/>
            <person name="Jarju S."/>
            <person name="Secka A."/>
            <person name="Antonio M."/>
            <person name="Oren A."/>
            <person name="Chaudhuri R.R."/>
            <person name="La Ragione R."/>
            <person name="Hildebrand F."/>
            <person name="Pallen M.J."/>
        </authorList>
    </citation>
    <scope>NUCLEOTIDE SEQUENCE</scope>
    <source>
        <strain evidence="2">CHK188-4685</strain>
    </source>
</reference>
<dbReference type="EMBL" id="DWYS01000060">
    <property type="protein sequence ID" value="HJB07217.1"/>
    <property type="molecule type" value="Genomic_DNA"/>
</dbReference>
<dbReference type="PANTHER" id="PTHR43778">
    <property type="entry name" value="PYRUVATE CARBOXYLASE"/>
    <property type="match status" value="1"/>
</dbReference>
<dbReference type="CDD" id="cd07937">
    <property type="entry name" value="DRE_TIM_PC_TC_5S"/>
    <property type="match status" value="1"/>
</dbReference>
<dbReference type="Pfam" id="PF02436">
    <property type="entry name" value="PYC_OADA"/>
    <property type="match status" value="1"/>
</dbReference>
<dbReference type="SUPFAM" id="SSF51569">
    <property type="entry name" value="Aldolase"/>
    <property type="match status" value="1"/>
</dbReference>
<comment type="caution">
    <text evidence="2">The sequence shown here is derived from an EMBL/GenBank/DDBJ whole genome shotgun (WGS) entry which is preliminary data.</text>
</comment>
<dbReference type="InterPro" id="IPR055268">
    <property type="entry name" value="PCB-like"/>
</dbReference>
<dbReference type="PROSITE" id="PS50991">
    <property type="entry name" value="PYR_CT"/>
    <property type="match status" value="1"/>
</dbReference>
<name>A0A9D2L724_9FIRM</name>
<dbReference type="EC" id="6.4.1.1" evidence="2"/>
<sequence length="468" mass="51523">MFGFKKKSQEPAADLSTFGLLPGKKIKICSADFRDGQQSLYATRFQTREILPIIPQMDEAGYASMEMWGGATFDVCMRYLNDDPWERLRQIKAGLKNTPTMMLLRGQNLVGYRQYADDVVEKFVELAAKNGLDIFVVFDGLNDARNCETAIRAVKKNGKKCYGSILYTVSPIHNTQKLVETAMAYKNQGVDAILLADMAGQMTPEKSYESVKALKEATGLPIQVSYHATGGMAYNAAWEAIRAGAEIITCCASSLSGGTSLPSAEVMSAMLAGSPCDPGMDLNRLEAIDDEIHKVCDNHLEFKSQFTGVNVKVLKHQVPGGMLSNLESQLKSMNMLNRIDEVFQEVQVVRRDMGYPPLATPFSQMVGAQATTNVMMGKRYGLLSREVKDYVKGAYGKAPGEIAQELKDLVLADGSEVITCRPGSLLEPEWEKGKQAAAGLAQCEEDVMSYILFPNVAEEFLKRKYGKN</sequence>
<dbReference type="InterPro" id="IPR013785">
    <property type="entry name" value="Aldolase_TIM"/>
</dbReference>
<protein>
    <submittedName>
        <fullName evidence="2">Pyruvate carboxylase subunit B</fullName>
        <ecNumber evidence="2">6.4.1.1</ecNumber>
    </submittedName>
</protein>
<evidence type="ECO:0000313" key="3">
    <source>
        <dbReference type="Proteomes" id="UP000886804"/>
    </source>
</evidence>
<dbReference type="InterPro" id="IPR003379">
    <property type="entry name" value="Carboxylase_cons_dom"/>
</dbReference>
<evidence type="ECO:0000313" key="2">
    <source>
        <dbReference type="EMBL" id="HJB07217.1"/>
    </source>
</evidence>